<feature type="transmembrane region" description="Helical" evidence="5">
    <location>
        <begin position="44"/>
        <end position="63"/>
    </location>
</feature>
<reference evidence="6 7" key="1">
    <citation type="submission" date="2019-06" db="EMBL/GenBank/DDBJ databases">
        <title>Sorghum-associated microbial communities from plants grown in Nebraska, USA.</title>
        <authorList>
            <person name="Schachtman D."/>
        </authorList>
    </citation>
    <scope>NUCLEOTIDE SEQUENCE [LARGE SCALE GENOMIC DNA]</scope>
    <source>
        <strain evidence="6 7">110</strain>
    </source>
</reference>
<dbReference type="GO" id="GO:0016020">
    <property type="term" value="C:membrane"/>
    <property type="evidence" value="ECO:0007669"/>
    <property type="project" value="UniProtKB-SubCell"/>
</dbReference>
<evidence type="ECO:0000313" key="7">
    <source>
        <dbReference type="Proteomes" id="UP000316437"/>
    </source>
</evidence>
<protein>
    <submittedName>
        <fullName evidence="6">Multidrug resistance efflux pump</fullName>
    </submittedName>
</protein>
<evidence type="ECO:0000256" key="3">
    <source>
        <dbReference type="ARBA" id="ARBA00022989"/>
    </source>
</evidence>
<dbReference type="PANTHER" id="PTHR30386">
    <property type="entry name" value="MEMBRANE FUSION SUBUNIT OF EMRAB-TOLC MULTIDRUG EFFLUX PUMP"/>
    <property type="match status" value="1"/>
</dbReference>
<evidence type="ECO:0000313" key="6">
    <source>
        <dbReference type="EMBL" id="TQM13258.1"/>
    </source>
</evidence>
<keyword evidence="4 5" id="KW-0472">Membrane</keyword>
<proteinExistence type="predicted"/>
<dbReference type="AlphaFoldDB" id="A0A543DVA7"/>
<evidence type="ECO:0000256" key="1">
    <source>
        <dbReference type="ARBA" id="ARBA00004167"/>
    </source>
</evidence>
<keyword evidence="3 5" id="KW-1133">Transmembrane helix</keyword>
<dbReference type="InterPro" id="IPR050739">
    <property type="entry name" value="MFP"/>
</dbReference>
<dbReference type="PANTHER" id="PTHR30386:SF26">
    <property type="entry name" value="TRANSPORT PROTEIN COMB"/>
    <property type="match status" value="1"/>
</dbReference>
<name>A0A543DVA7_9FLAO</name>
<accession>A0A543DVA7</accession>
<evidence type="ECO:0000256" key="2">
    <source>
        <dbReference type="ARBA" id="ARBA00022692"/>
    </source>
</evidence>
<evidence type="ECO:0000256" key="5">
    <source>
        <dbReference type="SAM" id="Phobius"/>
    </source>
</evidence>
<keyword evidence="2 5" id="KW-0812">Transmembrane</keyword>
<comment type="caution">
    <text evidence="6">The sequence shown here is derived from an EMBL/GenBank/DDBJ whole genome shotgun (WGS) entry which is preliminary data.</text>
</comment>
<evidence type="ECO:0000256" key="4">
    <source>
        <dbReference type="ARBA" id="ARBA00023136"/>
    </source>
</evidence>
<gene>
    <name evidence="6" type="ORF">FB551_4629</name>
</gene>
<keyword evidence="7" id="KW-1185">Reference proteome</keyword>
<dbReference type="EMBL" id="VFPD01000005">
    <property type="protein sequence ID" value="TQM13258.1"/>
    <property type="molecule type" value="Genomic_DNA"/>
</dbReference>
<comment type="subcellular location">
    <subcellularLocation>
        <location evidence="1">Membrane</location>
        <topology evidence="1">Single-pass membrane protein</topology>
    </subcellularLocation>
</comment>
<organism evidence="6 7">
    <name type="scientific">Chryseobacterium aquifrigidense</name>
    <dbReference type="NCBI Taxonomy" id="558021"/>
    <lineage>
        <taxon>Bacteria</taxon>
        <taxon>Pseudomonadati</taxon>
        <taxon>Bacteroidota</taxon>
        <taxon>Flavobacteriia</taxon>
        <taxon>Flavobacteriales</taxon>
        <taxon>Weeksellaceae</taxon>
        <taxon>Chryseobacterium group</taxon>
        <taxon>Chryseobacterium</taxon>
    </lineage>
</organism>
<dbReference type="Proteomes" id="UP000316437">
    <property type="component" value="Unassembled WGS sequence"/>
</dbReference>
<dbReference type="Gene3D" id="1.10.287.470">
    <property type="entry name" value="Helix hairpin bin"/>
    <property type="match status" value="1"/>
</dbReference>
<dbReference type="PRINTS" id="PR01490">
    <property type="entry name" value="RTXTOXIND"/>
</dbReference>
<sequence>MFSLKYGRKFYYITMKEDVLDNIELRSESVQDILTQPPHWMIRWGNTVIFIILLLILVMSYIIKYPEFVPAPIIVTSQNPPEKIEARTSSKIEKIFIKDHQEVKKNDVLMVMQSAANYKDILELKKMVDSITPDKLYAFPIAQASRFKLGELQGEYNSFAKAFQDEALFTRLQPYAPENLAANQSISEYRIRIATLKQQKNLESIKYDLTKKNFNRSQELFNQGVISAMELENEKIKYLQAQQNLENIKISISQMDEGISNLNKTKSGTAINTEKDRITYSSQTLQLLEQLRKSLKQWELNYLVISSTDGVASFQQFFGENQFVKVGEPILSILPKNKEQLVGRMSVPTTNSGKITPGEKVLIKLDNYRFQEYGIIEGKVQNISLIPDEKGNYYVDVILPKGLKTSYNKTLTFDKELRGSAEIVTQDLRLIERFFYQIRKLLGYQV</sequence>